<evidence type="ECO:0000256" key="4">
    <source>
        <dbReference type="ARBA" id="ARBA00071824"/>
    </source>
</evidence>
<evidence type="ECO:0000256" key="3">
    <source>
        <dbReference type="ARBA" id="ARBA00062323"/>
    </source>
</evidence>
<dbReference type="RefSeq" id="WP_163067049.1">
    <property type="nucleotide sequence ID" value="NZ_CP048649.1"/>
</dbReference>
<dbReference type="FunFam" id="3.40.50.300:FF:000285">
    <property type="entry name" value="Sporulation initiation inhibitor Soj"/>
    <property type="match status" value="1"/>
</dbReference>
<dbReference type="AlphaFoldDB" id="A0A858BXA9"/>
<evidence type="ECO:0000256" key="1">
    <source>
        <dbReference type="ARBA" id="ARBA00006976"/>
    </source>
</evidence>
<dbReference type="InterPro" id="IPR027417">
    <property type="entry name" value="P-loop_NTPase"/>
</dbReference>
<reference evidence="6 7" key="1">
    <citation type="submission" date="2020-02" db="EMBL/GenBank/DDBJ databases">
        <authorList>
            <person name="Kim Y.B."/>
            <person name="Roh S.W."/>
        </authorList>
    </citation>
    <scope>NUCLEOTIDE SEQUENCE [LARGE SCALE GENOMIC DNA]</scope>
    <source>
        <strain evidence="6 7">DSM 103574</strain>
    </source>
</reference>
<sequence>MSKAKVIAISNQKGGVGKTTSAISFGVGLADKGYKVLLVDCDDTGNPSLTKFLGENPDELEATLTDLMMFTLFDRSIDEVLPKVICKNQEGVYFIPADNKLPGITNALTGFNDEEKKKRVLCSIVDKLKDQYDYIILDAAPSLNILSINLLAAADEVIIATQSQGASESGIGELIQTVIRLRDTVNPQLSVRGLLITMVDNRTGYSKAKAAEINNAYTALGMRVFKTCIPRAVKAEKCPEAGQSILKYDPSGKVAVAYKTFVEEYLEE</sequence>
<dbReference type="Pfam" id="PF13614">
    <property type="entry name" value="AAA_31"/>
    <property type="match status" value="1"/>
</dbReference>
<feature type="domain" description="AAA" evidence="5">
    <location>
        <begin position="4"/>
        <end position="190"/>
    </location>
</feature>
<comment type="subunit">
    <text evidence="3">Dimerizes in the presence of ATP but not ADP; ATP-binding is required for double-stranded (ds)DNA-binding. Interacts with DnaA.</text>
</comment>
<dbReference type="CDD" id="cd02042">
    <property type="entry name" value="ParAB_family"/>
    <property type="match status" value="1"/>
</dbReference>
<evidence type="ECO:0000313" key="7">
    <source>
        <dbReference type="Proteomes" id="UP000466848"/>
    </source>
</evidence>
<protein>
    <recommendedName>
        <fullName evidence="4">Sporulation initiation inhibitor protein Soj</fullName>
    </recommendedName>
</protein>
<dbReference type="PANTHER" id="PTHR13696">
    <property type="entry name" value="P-LOOP CONTAINING NUCLEOSIDE TRIPHOSPHATE HYDROLASE"/>
    <property type="match status" value="1"/>
</dbReference>
<dbReference type="Proteomes" id="UP000466848">
    <property type="component" value="Chromosome"/>
</dbReference>
<gene>
    <name evidence="6" type="ORF">Ami103574_10960</name>
</gene>
<accession>A0A858BXA9</accession>
<evidence type="ECO:0000313" key="6">
    <source>
        <dbReference type="EMBL" id="QIB69809.1"/>
    </source>
</evidence>
<organism evidence="6 7">
    <name type="scientific">Aminipila butyrica</name>
    <dbReference type="NCBI Taxonomy" id="433296"/>
    <lineage>
        <taxon>Bacteria</taxon>
        <taxon>Bacillati</taxon>
        <taxon>Bacillota</taxon>
        <taxon>Clostridia</taxon>
        <taxon>Peptostreptococcales</taxon>
        <taxon>Anaerovoracaceae</taxon>
        <taxon>Aminipila</taxon>
    </lineage>
</organism>
<dbReference type="EMBL" id="CP048649">
    <property type="protein sequence ID" value="QIB69809.1"/>
    <property type="molecule type" value="Genomic_DNA"/>
</dbReference>
<dbReference type="InterPro" id="IPR025669">
    <property type="entry name" value="AAA_dom"/>
</dbReference>
<evidence type="ECO:0000259" key="5">
    <source>
        <dbReference type="Pfam" id="PF13614"/>
    </source>
</evidence>
<dbReference type="Gene3D" id="3.40.50.300">
    <property type="entry name" value="P-loop containing nucleotide triphosphate hydrolases"/>
    <property type="match status" value="1"/>
</dbReference>
<dbReference type="InterPro" id="IPR050678">
    <property type="entry name" value="DNA_Partitioning_ATPase"/>
</dbReference>
<comment type="similarity">
    <text evidence="1">Belongs to the ParA family.</text>
</comment>
<evidence type="ECO:0000256" key="2">
    <source>
        <dbReference type="ARBA" id="ARBA00049360"/>
    </source>
</evidence>
<comment type="catalytic activity">
    <reaction evidence="2">
        <text>ATP + H2O = ADP + phosphate + H(+)</text>
        <dbReference type="Rhea" id="RHEA:13065"/>
        <dbReference type="ChEBI" id="CHEBI:15377"/>
        <dbReference type="ChEBI" id="CHEBI:15378"/>
        <dbReference type="ChEBI" id="CHEBI:30616"/>
        <dbReference type="ChEBI" id="CHEBI:43474"/>
        <dbReference type="ChEBI" id="CHEBI:456216"/>
    </reaction>
</comment>
<proteinExistence type="inferred from homology"/>
<dbReference type="PANTHER" id="PTHR13696:SF99">
    <property type="entry name" value="COBYRINIC ACID AC-DIAMIDE SYNTHASE"/>
    <property type="match status" value="1"/>
</dbReference>
<name>A0A858BXA9_9FIRM</name>
<keyword evidence="7" id="KW-1185">Reference proteome</keyword>
<dbReference type="SUPFAM" id="SSF52540">
    <property type="entry name" value="P-loop containing nucleoside triphosphate hydrolases"/>
    <property type="match status" value="1"/>
</dbReference>
<dbReference type="KEGG" id="abut:Ami103574_10960"/>